<keyword evidence="3" id="KW-1185">Reference proteome</keyword>
<dbReference type="GO" id="GO:0046677">
    <property type="term" value="P:response to antibiotic"/>
    <property type="evidence" value="ECO:0007669"/>
    <property type="project" value="InterPro"/>
</dbReference>
<dbReference type="Proteomes" id="UP000294543">
    <property type="component" value="Unassembled WGS sequence"/>
</dbReference>
<reference evidence="2 3" key="1">
    <citation type="submission" date="2019-03" db="EMBL/GenBank/DDBJ databases">
        <title>Draft genome sequences of novel Actinobacteria.</title>
        <authorList>
            <person name="Sahin N."/>
            <person name="Ay H."/>
            <person name="Saygin H."/>
        </authorList>
    </citation>
    <scope>NUCLEOTIDE SEQUENCE [LARGE SCALE GENOMIC DNA]</scope>
    <source>
        <strain evidence="2 3">KC712</strain>
    </source>
</reference>
<name>A0A4R4WWV5_9ACTN</name>
<dbReference type="Pfam" id="PF05139">
    <property type="entry name" value="Erythro_esteras"/>
    <property type="match status" value="1"/>
</dbReference>
<dbReference type="SUPFAM" id="SSF159501">
    <property type="entry name" value="EreA/ChaN-like"/>
    <property type="match status" value="1"/>
</dbReference>
<feature type="region of interest" description="Disordered" evidence="1">
    <location>
        <begin position="180"/>
        <end position="260"/>
    </location>
</feature>
<feature type="compositionally biased region" description="Basic residues" evidence="1">
    <location>
        <begin position="240"/>
        <end position="254"/>
    </location>
</feature>
<comment type="caution">
    <text evidence="2">The sequence shown here is derived from an EMBL/GenBank/DDBJ whole genome shotgun (WGS) entry which is preliminary data.</text>
</comment>
<evidence type="ECO:0000313" key="3">
    <source>
        <dbReference type="Proteomes" id="UP000294543"/>
    </source>
</evidence>
<protein>
    <recommendedName>
        <fullName evidence="4">Erythromycin esterase family protein</fullName>
    </recommendedName>
</protein>
<proteinExistence type="predicted"/>
<evidence type="ECO:0000256" key="1">
    <source>
        <dbReference type="SAM" id="MobiDB-lite"/>
    </source>
</evidence>
<dbReference type="EMBL" id="SMKP01000027">
    <property type="protein sequence ID" value="TDD22269.1"/>
    <property type="molecule type" value="Genomic_DNA"/>
</dbReference>
<dbReference type="OrthoDB" id="9810066at2"/>
<sequence length="260" mass="28085">MTLHASSGSAHPLTEHITVLNTLDPDEPLLDDLHPLRTIVEDARVVAIGEGAHFVHEFALARARLLRYLLEHCGFAVVAFEMGSGDAAAVNPWLAGEGDEGDLSRVAGRHTVNLFGELLRRLRRYNSGRSHPVQIVGIDLPNSLTLRPDLDPVAGYLRMVDEGVADMVAGLLRTAGAITGGSAAASASGKPGEGPGGRRTRHRRHPDRSALPRPGGDGPGQHPIAERHHGHTRLPDVRRGPVHPHRDHRPHHHFHVLDPA</sequence>
<accession>A0A4R4WWV5</accession>
<organism evidence="2 3">
    <name type="scientific">Nonomuraea diastatica</name>
    <dbReference type="NCBI Taxonomy" id="1848329"/>
    <lineage>
        <taxon>Bacteria</taxon>
        <taxon>Bacillati</taxon>
        <taxon>Actinomycetota</taxon>
        <taxon>Actinomycetes</taxon>
        <taxon>Streptosporangiales</taxon>
        <taxon>Streptosporangiaceae</taxon>
        <taxon>Nonomuraea</taxon>
    </lineage>
</organism>
<dbReference type="InterPro" id="IPR052036">
    <property type="entry name" value="Hydrolase/PRTase-associated"/>
</dbReference>
<dbReference type="InterPro" id="IPR007815">
    <property type="entry name" value="Emycin_Estase"/>
</dbReference>
<dbReference type="PANTHER" id="PTHR31299">
    <property type="entry name" value="ESTERASE, PUTATIVE (AFU_ORTHOLOGUE AFUA_1G05850)-RELATED"/>
    <property type="match status" value="1"/>
</dbReference>
<dbReference type="AlphaFoldDB" id="A0A4R4WWV5"/>
<feature type="compositionally biased region" description="Low complexity" evidence="1">
    <location>
        <begin position="180"/>
        <end position="190"/>
    </location>
</feature>
<evidence type="ECO:0008006" key="4">
    <source>
        <dbReference type="Google" id="ProtNLM"/>
    </source>
</evidence>
<evidence type="ECO:0000313" key="2">
    <source>
        <dbReference type="EMBL" id="TDD22269.1"/>
    </source>
</evidence>
<gene>
    <name evidence="2" type="ORF">E1294_12500</name>
</gene>
<dbReference type="Gene3D" id="3.40.1660.10">
    <property type="entry name" value="EreA-like (biosynthetic domain)"/>
    <property type="match status" value="1"/>
</dbReference>
<dbReference type="PANTHER" id="PTHR31299:SF0">
    <property type="entry name" value="ESTERASE, PUTATIVE (AFU_ORTHOLOGUE AFUA_1G05850)-RELATED"/>
    <property type="match status" value="1"/>
</dbReference>